<organism evidence="4 5">
    <name type="scientific">Patiriisocius marinistellae</name>
    <dbReference type="NCBI Taxonomy" id="2494560"/>
    <lineage>
        <taxon>Bacteria</taxon>
        <taxon>Pseudomonadati</taxon>
        <taxon>Bacteroidota</taxon>
        <taxon>Flavobacteriia</taxon>
        <taxon>Flavobacteriales</taxon>
        <taxon>Flavobacteriaceae</taxon>
        <taxon>Patiriisocius</taxon>
    </lineage>
</organism>
<dbReference type="PRINTS" id="PR00080">
    <property type="entry name" value="SDRFAMILY"/>
</dbReference>
<protein>
    <submittedName>
        <fullName evidence="4">Short-chain dehydrogenase</fullName>
    </submittedName>
</protein>
<dbReference type="SUPFAM" id="SSF51735">
    <property type="entry name" value="NAD(P)-binding Rossmann-fold domains"/>
    <property type="match status" value="1"/>
</dbReference>
<reference evidence="4 5" key="1">
    <citation type="submission" date="2019-08" db="EMBL/GenBank/DDBJ databases">
        <title>Ulvibacter marinistellae sp. nov., isolated from a starfish, Patiria pectinifera.</title>
        <authorList>
            <person name="Kawano K."/>
            <person name="Ushijima N."/>
            <person name="Kihara M."/>
            <person name="Itoh H."/>
        </authorList>
    </citation>
    <scope>NUCLEOTIDE SEQUENCE [LARGE SCALE GENOMIC DNA]</scope>
    <source>
        <strain evidence="4 5">KK4</strain>
    </source>
</reference>
<gene>
    <name evidence="4" type="ORF">ULMS_10870</name>
</gene>
<evidence type="ECO:0000256" key="3">
    <source>
        <dbReference type="RuleBase" id="RU000363"/>
    </source>
</evidence>
<dbReference type="CDD" id="cd05233">
    <property type="entry name" value="SDR_c"/>
    <property type="match status" value="1"/>
</dbReference>
<dbReference type="Proteomes" id="UP000326994">
    <property type="component" value="Unassembled WGS sequence"/>
</dbReference>
<dbReference type="InterPro" id="IPR002347">
    <property type="entry name" value="SDR_fam"/>
</dbReference>
<accession>A0A5J4FZG6</accession>
<sequence>MAKNIIITGTSRGIGYQMVALLEDSGHKVLALSRDAAPISGLDISNCTCFSCDITESKDIKKVSAFVKEHWGHVDILINNSGYLVSKPFNKLKYEDFKTSYDVNVFGAVSLTQAILPFMKKDGHVVNISSMGGVRGSAKFPGLAAYSSSKGAIITLTEVLAEEYKETGPQFNVLALGSVQTEMLEEAFPGYKAPLSAKEMAKYIIDFSIKGNKFYNGKVLEVSSSTP</sequence>
<dbReference type="RefSeq" id="WP_151893488.1">
    <property type="nucleotide sequence ID" value="NZ_BKCF01000001.1"/>
</dbReference>
<comment type="similarity">
    <text evidence="1 3">Belongs to the short-chain dehydrogenases/reductases (SDR) family.</text>
</comment>
<keyword evidence="5" id="KW-1185">Reference proteome</keyword>
<dbReference type="InterPro" id="IPR051911">
    <property type="entry name" value="SDR_oxidoreductase"/>
</dbReference>
<comment type="caution">
    <text evidence="4">The sequence shown here is derived from an EMBL/GenBank/DDBJ whole genome shotgun (WGS) entry which is preliminary data.</text>
</comment>
<proteinExistence type="inferred from homology"/>
<evidence type="ECO:0000256" key="2">
    <source>
        <dbReference type="ARBA" id="ARBA00023002"/>
    </source>
</evidence>
<dbReference type="PRINTS" id="PR00081">
    <property type="entry name" value="GDHRDH"/>
</dbReference>
<dbReference type="EMBL" id="BKCF01000001">
    <property type="protein sequence ID" value="GEQ85579.1"/>
    <property type="molecule type" value="Genomic_DNA"/>
</dbReference>
<evidence type="ECO:0000313" key="5">
    <source>
        <dbReference type="Proteomes" id="UP000326994"/>
    </source>
</evidence>
<dbReference type="Pfam" id="PF00106">
    <property type="entry name" value="adh_short"/>
    <property type="match status" value="1"/>
</dbReference>
<dbReference type="GO" id="GO:0016491">
    <property type="term" value="F:oxidoreductase activity"/>
    <property type="evidence" value="ECO:0007669"/>
    <property type="project" value="UniProtKB-KW"/>
</dbReference>
<dbReference type="PANTHER" id="PTHR43976:SF16">
    <property type="entry name" value="SHORT-CHAIN DEHYDROGENASE_REDUCTASE FAMILY PROTEIN"/>
    <property type="match status" value="1"/>
</dbReference>
<dbReference type="OrthoDB" id="9787298at2"/>
<dbReference type="AlphaFoldDB" id="A0A5J4FZG6"/>
<evidence type="ECO:0000313" key="4">
    <source>
        <dbReference type="EMBL" id="GEQ85579.1"/>
    </source>
</evidence>
<dbReference type="InterPro" id="IPR036291">
    <property type="entry name" value="NAD(P)-bd_dom_sf"/>
</dbReference>
<dbReference type="Gene3D" id="3.40.50.720">
    <property type="entry name" value="NAD(P)-binding Rossmann-like Domain"/>
    <property type="match status" value="1"/>
</dbReference>
<name>A0A5J4FZG6_9FLAO</name>
<dbReference type="PANTHER" id="PTHR43976">
    <property type="entry name" value="SHORT CHAIN DEHYDROGENASE"/>
    <property type="match status" value="1"/>
</dbReference>
<evidence type="ECO:0000256" key="1">
    <source>
        <dbReference type="ARBA" id="ARBA00006484"/>
    </source>
</evidence>
<keyword evidence="2" id="KW-0560">Oxidoreductase</keyword>